<proteinExistence type="predicted"/>
<dbReference type="AlphaFoldDB" id="A0A839V700"/>
<keyword evidence="4" id="KW-1185">Reference proteome</keyword>
<gene>
    <name evidence="3" type="ORF">FHR94_000799</name>
</gene>
<feature type="chain" id="PRO_5032709847" evidence="2">
    <location>
        <begin position="39"/>
        <end position="126"/>
    </location>
</feature>
<evidence type="ECO:0000313" key="3">
    <source>
        <dbReference type="EMBL" id="MBB3189575.1"/>
    </source>
</evidence>
<feature type="signal peptide" evidence="2">
    <location>
        <begin position="1"/>
        <end position="38"/>
    </location>
</feature>
<evidence type="ECO:0000256" key="1">
    <source>
        <dbReference type="SAM" id="MobiDB-lite"/>
    </source>
</evidence>
<feature type="compositionally biased region" description="Low complexity" evidence="1">
    <location>
        <begin position="105"/>
        <end position="116"/>
    </location>
</feature>
<keyword evidence="2" id="KW-0732">Signal</keyword>
<organism evidence="3 4">
    <name type="scientific">Halomonas cerina</name>
    <dbReference type="NCBI Taxonomy" id="447424"/>
    <lineage>
        <taxon>Bacteria</taxon>
        <taxon>Pseudomonadati</taxon>
        <taxon>Pseudomonadota</taxon>
        <taxon>Gammaproteobacteria</taxon>
        <taxon>Oceanospirillales</taxon>
        <taxon>Halomonadaceae</taxon>
        <taxon>Halomonas</taxon>
    </lineage>
</organism>
<accession>A0A839V700</accession>
<evidence type="ECO:0000313" key="4">
    <source>
        <dbReference type="Proteomes" id="UP000547614"/>
    </source>
</evidence>
<dbReference type="EMBL" id="JACHXP010000003">
    <property type="protein sequence ID" value="MBB3189575.1"/>
    <property type="molecule type" value="Genomic_DNA"/>
</dbReference>
<name>A0A839V700_9GAMM</name>
<protein>
    <submittedName>
        <fullName evidence="3">Uncharacterized protein</fullName>
    </submittedName>
</protein>
<dbReference type="Proteomes" id="UP000547614">
    <property type="component" value="Unassembled WGS sequence"/>
</dbReference>
<reference evidence="3 4" key="1">
    <citation type="submission" date="2020-08" db="EMBL/GenBank/DDBJ databases">
        <title>Genomic Encyclopedia of Type Strains, Phase III (KMG-III): the genomes of soil and plant-associated and newly described type strains.</title>
        <authorList>
            <person name="Whitman W."/>
        </authorList>
    </citation>
    <scope>NUCLEOTIDE SEQUENCE [LARGE SCALE GENOMIC DNA]</scope>
    <source>
        <strain evidence="3 4">CECT 7282</strain>
    </source>
</reference>
<sequence>MPFPSCPICLHASPHRACRLFGLLLGLAMGVGGASAQAHGVVGDTATGEGAADASGLVRLDDERLAAIRGRYLDARSFTDQDGDFVILWDERPPGNAGGKGQGNGKSLSSGLGNQQHTRVTSHREQ</sequence>
<comment type="caution">
    <text evidence="3">The sequence shown here is derived from an EMBL/GenBank/DDBJ whole genome shotgun (WGS) entry which is preliminary data.</text>
</comment>
<dbReference type="RefSeq" id="WP_183324324.1">
    <property type="nucleotide sequence ID" value="NZ_JACHXP010000003.1"/>
</dbReference>
<evidence type="ECO:0000256" key="2">
    <source>
        <dbReference type="SAM" id="SignalP"/>
    </source>
</evidence>
<feature type="region of interest" description="Disordered" evidence="1">
    <location>
        <begin position="89"/>
        <end position="126"/>
    </location>
</feature>